<proteinExistence type="predicted"/>
<dbReference type="EMBL" id="QBIY01011775">
    <property type="protein sequence ID" value="RXN29520.1"/>
    <property type="molecule type" value="Genomic_DNA"/>
</dbReference>
<dbReference type="STRING" id="84645.A0A498N943"/>
<gene>
    <name evidence="2" type="ORF">ROHU_018396</name>
</gene>
<sequence>MLPSESDVVDVQAFVSHQASLLQLDQSCESVCSQVKLKEKMLTALHCDMEHLPRSVARLDAQIHSVLLENLELRNSTEEQQERSQSQRMEFSSYRSRVRDYRTAVRLQESGAHLHQELQRKQQEARGLRRALEELKTDLQKPDASAVRQTQKEIDALKAKLHAARRTVKERKADLENEQQTQKQLRSEIEAEIFMFVDQFQERRCEAILKRLRCQLQKAQSSQRQLRSDVTHLQTQLEELRSQLEEDQ</sequence>
<dbReference type="AlphaFoldDB" id="A0A498N943"/>
<feature type="coiled-coil region" evidence="1">
    <location>
        <begin position="115"/>
        <end position="243"/>
    </location>
</feature>
<accession>A0A498N943</accession>
<keyword evidence="3" id="KW-1185">Reference proteome</keyword>
<evidence type="ECO:0000313" key="3">
    <source>
        <dbReference type="Proteomes" id="UP000290572"/>
    </source>
</evidence>
<keyword evidence="1" id="KW-0175">Coiled coil</keyword>
<name>A0A498N943_LABRO</name>
<evidence type="ECO:0000256" key="1">
    <source>
        <dbReference type="SAM" id="Coils"/>
    </source>
</evidence>
<protein>
    <submittedName>
        <fullName evidence="2">Coiled-coil domain-containing protein 122</fullName>
    </submittedName>
</protein>
<reference evidence="2 3" key="1">
    <citation type="submission" date="2018-03" db="EMBL/GenBank/DDBJ databases">
        <title>Draft genome sequence of Rohu Carp (Labeo rohita).</title>
        <authorList>
            <person name="Das P."/>
            <person name="Kushwaha B."/>
            <person name="Joshi C.G."/>
            <person name="Kumar D."/>
            <person name="Nagpure N.S."/>
            <person name="Sahoo L."/>
            <person name="Das S.P."/>
            <person name="Bit A."/>
            <person name="Patnaik S."/>
            <person name="Meher P.K."/>
            <person name="Jayasankar P."/>
            <person name="Koringa P.G."/>
            <person name="Patel N.V."/>
            <person name="Hinsu A.T."/>
            <person name="Kumar R."/>
            <person name="Pandey M."/>
            <person name="Agarwal S."/>
            <person name="Srivastava S."/>
            <person name="Singh M."/>
            <person name="Iquebal M.A."/>
            <person name="Jaiswal S."/>
            <person name="Angadi U.B."/>
            <person name="Kumar N."/>
            <person name="Raza M."/>
            <person name="Shah T.M."/>
            <person name="Rai A."/>
            <person name="Jena J.K."/>
        </authorList>
    </citation>
    <scope>NUCLEOTIDE SEQUENCE [LARGE SCALE GENOMIC DNA]</scope>
    <source>
        <strain evidence="2">DASCIFA01</strain>
        <tissue evidence="2">Testis</tissue>
    </source>
</reference>
<dbReference type="Proteomes" id="UP000290572">
    <property type="component" value="Unassembled WGS sequence"/>
</dbReference>
<organism evidence="2 3">
    <name type="scientific">Labeo rohita</name>
    <name type="common">Indian major carp</name>
    <name type="synonym">Cyprinus rohita</name>
    <dbReference type="NCBI Taxonomy" id="84645"/>
    <lineage>
        <taxon>Eukaryota</taxon>
        <taxon>Metazoa</taxon>
        <taxon>Chordata</taxon>
        <taxon>Craniata</taxon>
        <taxon>Vertebrata</taxon>
        <taxon>Euteleostomi</taxon>
        <taxon>Actinopterygii</taxon>
        <taxon>Neopterygii</taxon>
        <taxon>Teleostei</taxon>
        <taxon>Ostariophysi</taxon>
        <taxon>Cypriniformes</taxon>
        <taxon>Cyprinidae</taxon>
        <taxon>Labeoninae</taxon>
        <taxon>Labeonini</taxon>
        <taxon>Labeo</taxon>
    </lineage>
</organism>
<evidence type="ECO:0000313" key="2">
    <source>
        <dbReference type="EMBL" id="RXN29520.1"/>
    </source>
</evidence>
<comment type="caution">
    <text evidence="2">The sequence shown here is derived from an EMBL/GenBank/DDBJ whole genome shotgun (WGS) entry which is preliminary data.</text>
</comment>